<accession>A0ABN7SX69</accession>
<sequence>MSLFTRRFVQNFITSQFTRQLSVTHRHFGLLFTDDHEWVKVDNGVALIGISQHAADALGDIVYVELPETGEEVSKGDDIGVIESVKSVGNIISPVSGEITEINEELADDAAVVNRYPFEEGWLVKIVMSDESELEELMDEEKYAEFCAEEAG</sequence>
<evidence type="ECO:0000256" key="5">
    <source>
        <dbReference type="RuleBase" id="RU364055"/>
    </source>
</evidence>
<keyword evidence="2 5" id="KW-0450">Lipoyl</keyword>
<dbReference type="InterPro" id="IPR000089">
    <property type="entry name" value="Biotin_lipoyl"/>
</dbReference>
<evidence type="ECO:0000313" key="7">
    <source>
        <dbReference type="EMBL" id="CAG5109933.1"/>
    </source>
</evidence>
<comment type="subunit">
    <text evidence="5">The glycine cleavage system is composed of four proteins: P, T, L and H.</text>
</comment>
<dbReference type="HAMAP" id="MF_00272">
    <property type="entry name" value="GcvH"/>
    <property type="match status" value="1"/>
</dbReference>
<dbReference type="InterPro" id="IPR011053">
    <property type="entry name" value="Single_hybrid_motif"/>
</dbReference>
<proteinExistence type="inferred from homology"/>
<evidence type="ECO:0000256" key="1">
    <source>
        <dbReference type="ARBA" id="ARBA00009249"/>
    </source>
</evidence>
<dbReference type="Proteomes" id="UP001158576">
    <property type="component" value="Chromosome 2"/>
</dbReference>
<dbReference type="PANTHER" id="PTHR11715:SF3">
    <property type="entry name" value="GLYCINE CLEAVAGE SYSTEM H PROTEIN-RELATED"/>
    <property type="match status" value="1"/>
</dbReference>
<dbReference type="NCBIfam" id="TIGR00527">
    <property type="entry name" value="gcvH"/>
    <property type="match status" value="1"/>
</dbReference>
<comment type="subcellular location">
    <subcellularLocation>
        <location evidence="5">Mitochondrion</location>
    </subcellularLocation>
</comment>
<keyword evidence="3 5" id="KW-0809">Transit peptide</keyword>
<evidence type="ECO:0000256" key="4">
    <source>
        <dbReference type="ARBA" id="ARBA00046240"/>
    </source>
</evidence>
<dbReference type="SUPFAM" id="SSF51230">
    <property type="entry name" value="Single hybrid motif"/>
    <property type="match status" value="1"/>
</dbReference>
<dbReference type="InterPro" id="IPR002930">
    <property type="entry name" value="GCV_H"/>
</dbReference>
<gene>
    <name evidence="7" type="ORF">OKIOD_LOCUS13166</name>
</gene>
<dbReference type="InterPro" id="IPR003016">
    <property type="entry name" value="2-oxoA_DH_lipoyl-BS"/>
</dbReference>
<dbReference type="NCBIfam" id="NF002270">
    <property type="entry name" value="PRK01202.1"/>
    <property type="match status" value="1"/>
</dbReference>
<evidence type="ECO:0000259" key="6">
    <source>
        <dbReference type="PROSITE" id="PS50968"/>
    </source>
</evidence>
<dbReference type="EMBL" id="OU015567">
    <property type="protein sequence ID" value="CAG5109933.1"/>
    <property type="molecule type" value="Genomic_DNA"/>
</dbReference>
<reference evidence="7 8" key="1">
    <citation type="submission" date="2021-04" db="EMBL/GenBank/DDBJ databases">
        <authorList>
            <person name="Bliznina A."/>
        </authorList>
    </citation>
    <scope>NUCLEOTIDE SEQUENCE [LARGE SCALE GENOMIC DNA]</scope>
</reference>
<evidence type="ECO:0000256" key="2">
    <source>
        <dbReference type="ARBA" id="ARBA00022823"/>
    </source>
</evidence>
<dbReference type="InterPro" id="IPR033753">
    <property type="entry name" value="GCV_H/Fam206"/>
</dbReference>
<comment type="cofactor">
    <cofactor evidence="5">
        <name>(R)-lipoate</name>
        <dbReference type="ChEBI" id="CHEBI:83088"/>
    </cofactor>
    <text evidence="5">Binds 1 lipoyl cofactor covalently.</text>
</comment>
<evidence type="ECO:0000313" key="8">
    <source>
        <dbReference type="Proteomes" id="UP001158576"/>
    </source>
</evidence>
<comment type="similarity">
    <text evidence="1 5">Belongs to the GcvH family.</text>
</comment>
<dbReference type="PROSITE" id="PS00189">
    <property type="entry name" value="LIPOYL"/>
    <property type="match status" value="1"/>
</dbReference>
<dbReference type="PROSITE" id="PS50968">
    <property type="entry name" value="BIOTINYL_LIPOYL"/>
    <property type="match status" value="1"/>
</dbReference>
<keyword evidence="5" id="KW-0496">Mitochondrion</keyword>
<name>A0ABN7SX69_OIKDI</name>
<dbReference type="PANTHER" id="PTHR11715">
    <property type="entry name" value="GLYCINE CLEAVAGE SYSTEM H PROTEIN"/>
    <property type="match status" value="1"/>
</dbReference>
<dbReference type="Pfam" id="PF01597">
    <property type="entry name" value="GCV_H"/>
    <property type="match status" value="1"/>
</dbReference>
<feature type="domain" description="Lipoyl-binding" evidence="6">
    <location>
        <begin position="45"/>
        <end position="127"/>
    </location>
</feature>
<dbReference type="Gene3D" id="2.40.50.100">
    <property type="match status" value="1"/>
</dbReference>
<organism evidence="7 8">
    <name type="scientific">Oikopleura dioica</name>
    <name type="common">Tunicate</name>
    <dbReference type="NCBI Taxonomy" id="34765"/>
    <lineage>
        <taxon>Eukaryota</taxon>
        <taxon>Metazoa</taxon>
        <taxon>Chordata</taxon>
        <taxon>Tunicata</taxon>
        <taxon>Appendicularia</taxon>
        <taxon>Copelata</taxon>
        <taxon>Oikopleuridae</taxon>
        <taxon>Oikopleura</taxon>
    </lineage>
</organism>
<dbReference type="CDD" id="cd06848">
    <property type="entry name" value="GCS_H"/>
    <property type="match status" value="1"/>
</dbReference>
<comment type="function">
    <text evidence="5">The H protein shuttles the methylamine group of glycine from the P protein to the T protein.</text>
</comment>
<keyword evidence="8" id="KW-1185">Reference proteome</keyword>
<evidence type="ECO:0000256" key="3">
    <source>
        <dbReference type="ARBA" id="ARBA00022946"/>
    </source>
</evidence>
<comment type="function">
    <text evidence="4">The glycine cleavage system catalyzes the degradation of glycine. The H protein (GCSH) shuttles the methylamine group of glycine from the P protein (GLDC) to the T protein (GCST). Has a pivotal role in the lipoylation of enzymes involved in cellular energetics such as the mitochondrial dihydrolipoyllysine-residue acetyltransferase component of pyruvate dehydrogenase complex (DLAT), and the mitochondrial dihydrolipoyllysine-residue succinyltransferase component of 2-oxoglutarate dehydrogenase complex (DLST).</text>
</comment>
<dbReference type="InterPro" id="IPR017453">
    <property type="entry name" value="GCV_H_sub"/>
</dbReference>
<protein>
    <recommendedName>
        <fullName evidence="5">Glycine cleavage system H protein</fullName>
    </recommendedName>
</protein>